<dbReference type="Pfam" id="PF04389">
    <property type="entry name" value="Peptidase_M28"/>
    <property type="match status" value="1"/>
</dbReference>
<evidence type="ECO:0000313" key="5">
    <source>
        <dbReference type="Proteomes" id="UP001596161"/>
    </source>
</evidence>
<dbReference type="PANTHER" id="PTHR12283">
    <property type="entry name" value="GLUTAMINYL-PEPTIDE CYCLOTRANSFERASE"/>
    <property type="match status" value="1"/>
</dbReference>
<evidence type="ECO:0000313" key="4">
    <source>
        <dbReference type="EMBL" id="MFC5269226.1"/>
    </source>
</evidence>
<proteinExistence type="predicted"/>
<keyword evidence="5" id="KW-1185">Reference proteome</keyword>
<keyword evidence="1" id="KW-0808">Transferase</keyword>
<protein>
    <submittedName>
        <fullName evidence="4">M28 family peptidase</fullName>
    </submittedName>
</protein>
<gene>
    <name evidence="4" type="ORF">ACFPIB_01305</name>
</gene>
<sequence length="343" mass="38409">MNKKLIAATFLTVFGTVFWSCDSKTQKQEKTEKAPEIKEPELLKSPAFIADSAYHYTAKQVGFGPRIPNTEAHVKTGDFLIEKLKQFGATVTVQEFESMAFDGKMLKMRNIIGSINPEAKKRIMLAAHWDTRPWADKDYQKKDEPIDGANDSASGVGILLEIARVINGSQEKPNVGVDIVFFDGEDYGYDESTQRDKVNRLANSGTDSWCLGSQYWAKNLHVPGYKAEYGILLDMVGSKTAKFAKDASSRNYAAHVLNKVWDVAGKIGYGDYFVNVNTPGITDDHDYVNAAGIPMIDIIEYNPLTNDYFAPYHHTHQDNMSIIERRSLKAVGQTVLEVIYRES</sequence>
<evidence type="ECO:0000256" key="1">
    <source>
        <dbReference type="ARBA" id="ARBA00022679"/>
    </source>
</evidence>
<evidence type="ECO:0000259" key="3">
    <source>
        <dbReference type="Pfam" id="PF04389"/>
    </source>
</evidence>
<dbReference type="InterPro" id="IPR007484">
    <property type="entry name" value="Peptidase_M28"/>
</dbReference>
<dbReference type="PANTHER" id="PTHR12283:SF6">
    <property type="entry name" value="GLUTAMINYL-PEPTIDE CYCLOTRANSFERASE-RELATED"/>
    <property type="match status" value="1"/>
</dbReference>
<feature type="domain" description="Peptidase M28" evidence="3">
    <location>
        <begin position="110"/>
        <end position="338"/>
    </location>
</feature>
<keyword evidence="2" id="KW-0012">Acyltransferase</keyword>
<dbReference type="InterPro" id="IPR040234">
    <property type="entry name" value="QC/QCL"/>
</dbReference>
<dbReference type="Proteomes" id="UP001596161">
    <property type="component" value="Unassembled WGS sequence"/>
</dbReference>
<evidence type="ECO:0000256" key="2">
    <source>
        <dbReference type="ARBA" id="ARBA00023315"/>
    </source>
</evidence>
<dbReference type="RefSeq" id="WP_378015607.1">
    <property type="nucleotide sequence ID" value="NZ_JBHSKT010000001.1"/>
</dbReference>
<name>A0ABW0E895_9BACT</name>
<reference evidence="5" key="1">
    <citation type="journal article" date="2019" name="Int. J. Syst. Evol. Microbiol.">
        <title>The Global Catalogue of Microorganisms (GCM) 10K type strain sequencing project: providing services to taxonomists for standard genome sequencing and annotation.</title>
        <authorList>
            <consortium name="The Broad Institute Genomics Platform"/>
            <consortium name="The Broad Institute Genome Sequencing Center for Infectious Disease"/>
            <person name="Wu L."/>
            <person name="Ma J."/>
        </authorList>
    </citation>
    <scope>NUCLEOTIDE SEQUENCE [LARGE SCALE GENOMIC DNA]</scope>
    <source>
        <strain evidence="5">KACC 12602</strain>
    </source>
</reference>
<dbReference type="Gene3D" id="3.40.630.10">
    <property type="entry name" value="Zn peptidases"/>
    <property type="match status" value="1"/>
</dbReference>
<dbReference type="EMBL" id="JBHSKT010000001">
    <property type="protein sequence ID" value="MFC5269226.1"/>
    <property type="molecule type" value="Genomic_DNA"/>
</dbReference>
<comment type="caution">
    <text evidence="4">The sequence shown here is derived from an EMBL/GenBank/DDBJ whole genome shotgun (WGS) entry which is preliminary data.</text>
</comment>
<accession>A0ABW0E895</accession>
<organism evidence="4 5">
    <name type="scientific">Adhaeribacter terreus</name>
    <dbReference type="NCBI Taxonomy" id="529703"/>
    <lineage>
        <taxon>Bacteria</taxon>
        <taxon>Pseudomonadati</taxon>
        <taxon>Bacteroidota</taxon>
        <taxon>Cytophagia</taxon>
        <taxon>Cytophagales</taxon>
        <taxon>Hymenobacteraceae</taxon>
        <taxon>Adhaeribacter</taxon>
    </lineage>
</organism>
<dbReference type="SUPFAM" id="SSF53187">
    <property type="entry name" value="Zn-dependent exopeptidases"/>
    <property type="match status" value="1"/>
</dbReference>